<feature type="region of interest" description="Disordered" evidence="1">
    <location>
        <begin position="560"/>
        <end position="586"/>
    </location>
</feature>
<feature type="region of interest" description="Disordered" evidence="1">
    <location>
        <begin position="1"/>
        <end position="62"/>
    </location>
</feature>
<sequence>MSSPTPDDTSPDPTTIRPATAGPGGAGADVPSAAETTLVRSPGGVPLEDGAGTGTTGGRGRGRRTGLLVLGGLAALVLVLYVVGYLVTGDKLPRDASVSGVAVGGLSTSAAAERLSAELGPRAAEPVALRAGDREAELDPAEAGLSLDVDASLDAAGGGRSLDPRAIWRVLTGGSPTAAVPAVDEAALTAAVAAVADDLDREPTNAGLAYDGTDVELTKAAEGLAVDREQAAEAVRDGYLGDAPVELPAATSAPLVTTAEAEQVREEYAEPAVSGPVRVDAGGAGSFRVTPAMIAAALTFAERDGALVPALDAAALRKAADDAVDEVELDEPRDATVKISGGKPVVVPAVDGTTVSAKALAAAVEPALTKSGDERTAEVELGGEKADFTTEDAEELGITEVTGEYTTYFPYAEYRNVNIGRAAELINGTVLKPGETFSLNRVVGERTAENGFTEGFIISGGKFKRELGGGVSQSATTTYNAMFFAGLKDVEHQPHTLYIDRYPPGREATVAWPNLDLRFTNDTKYGVLVQASTVKATGSSRGSITVKMWSTKTWDKVESTTPAKSNYTTGRDITDDSPSCEPQAPAQGFDVSYSRLFYRDGEVAKRQNFSWRYGPTDRISCG</sequence>
<dbReference type="Pfam" id="PF04294">
    <property type="entry name" value="VanW"/>
    <property type="match status" value="1"/>
</dbReference>
<feature type="domain" description="YoaR-like putative peptidoglycan binding" evidence="3">
    <location>
        <begin position="300"/>
        <end position="373"/>
    </location>
</feature>
<organism evidence="4 5">
    <name type="scientific">Microlunatus capsulatus</name>
    <dbReference type="NCBI Taxonomy" id="99117"/>
    <lineage>
        <taxon>Bacteria</taxon>
        <taxon>Bacillati</taxon>
        <taxon>Actinomycetota</taxon>
        <taxon>Actinomycetes</taxon>
        <taxon>Propionibacteriales</taxon>
        <taxon>Propionibacteriaceae</taxon>
        <taxon>Microlunatus</taxon>
    </lineage>
</organism>
<dbReference type="Proteomes" id="UP000758168">
    <property type="component" value="Unassembled WGS sequence"/>
</dbReference>
<dbReference type="InterPro" id="IPR022029">
    <property type="entry name" value="YoaR-like_PG-bd"/>
</dbReference>
<keyword evidence="2" id="KW-0812">Transmembrane</keyword>
<evidence type="ECO:0000256" key="1">
    <source>
        <dbReference type="SAM" id="MobiDB-lite"/>
    </source>
</evidence>
<dbReference type="InterPro" id="IPR007391">
    <property type="entry name" value="Vancomycin_resist_VanW"/>
</dbReference>
<feature type="domain" description="YoaR-like putative peptidoglycan binding" evidence="3">
    <location>
        <begin position="138"/>
        <end position="241"/>
    </location>
</feature>
<evidence type="ECO:0000313" key="5">
    <source>
        <dbReference type="Proteomes" id="UP000758168"/>
    </source>
</evidence>
<comment type="caution">
    <text evidence="4">The sequence shown here is derived from an EMBL/GenBank/DDBJ whole genome shotgun (WGS) entry which is preliminary data.</text>
</comment>
<dbReference type="PANTHER" id="PTHR35788:SF1">
    <property type="entry name" value="EXPORTED PROTEIN"/>
    <property type="match status" value="1"/>
</dbReference>
<keyword evidence="2" id="KW-0472">Membrane</keyword>
<name>A0ABS4ZBX0_9ACTN</name>
<keyword evidence="5" id="KW-1185">Reference proteome</keyword>
<accession>A0ABS4ZBX0</accession>
<reference evidence="4 5" key="1">
    <citation type="submission" date="2021-03" db="EMBL/GenBank/DDBJ databases">
        <title>Sequencing the genomes of 1000 actinobacteria strains.</title>
        <authorList>
            <person name="Klenk H.-P."/>
        </authorList>
    </citation>
    <scope>NUCLEOTIDE SEQUENCE [LARGE SCALE GENOMIC DNA]</scope>
    <source>
        <strain evidence="4 5">DSM 12936</strain>
    </source>
</reference>
<gene>
    <name evidence="4" type="ORF">JOF54_003127</name>
</gene>
<evidence type="ECO:0000313" key="4">
    <source>
        <dbReference type="EMBL" id="MBP2418205.1"/>
    </source>
</evidence>
<dbReference type="Pfam" id="PF12229">
    <property type="entry name" value="PG_binding_4"/>
    <property type="match status" value="2"/>
</dbReference>
<dbReference type="PANTHER" id="PTHR35788">
    <property type="entry name" value="EXPORTED PROTEIN-RELATED"/>
    <property type="match status" value="1"/>
</dbReference>
<proteinExistence type="predicted"/>
<feature type="transmembrane region" description="Helical" evidence="2">
    <location>
        <begin position="67"/>
        <end position="87"/>
    </location>
</feature>
<feature type="compositionally biased region" description="Low complexity" evidence="1">
    <location>
        <begin position="1"/>
        <end position="21"/>
    </location>
</feature>
<feature type="compositionally biased region" description="Polar residues" evidence="1">
    <location>
        <begin position="560"/>
        <end position="571"/>
    </location>
</feature>
<evidence type="ECO:0000259" key="3">
    <source>
        <dbReference type="Pfam" id="PF12229"/>
    </source>
</evidence>
<protein>
    <submittedName>
        <fullName evidence="4">Vancomycin resistance protein YoaR</fullName>
    </submittedName>
</protein>
<dbReference type="RefSeq" id="WP_210057537.1">
    <property type="nucleotide sequence ID" value="NZ_BAAAMH010000010.1"/>
</dbReference>
<evidence type="ECO:0000256" key="2">
    <source>
        <dbReference type="SAM" id="Phobius"/>
    </source>
</evidence>
<dbReference type="InterPro" id="IPR052913">
    <property type="entry name" value="Glycopeptide_resist_protein"/>
</dbReference>
<dbReference type="EMBL" id="JAGIOB010000001">
    <property type="protein sequence ID" value="MBP2418205.1"/>
    <property type="molecule type" value="Genomic_DNA"/>
</dbReference>
<keyword evidence="2" id="KW-1133">Transmembrane helix</keyword>